<reference evidence="1" key="1">
    <citation type="journal article" date="2022" name="bioRxiv">
        <title>Sequencing and chromosome-scale assembly of the giantPleurodeles waltlgenome.</title>
        <authorList>
            <person name="Brown T."/>
            <person name="Elewa A."/>
            <person name="Iarovenko S."/>
            <person name="Subramanian E."/>
            <person name="Araus A.J."/>
            <person name="Petzold A."/>
            <person name="Susuki M."/>
            <person name="Suzuki K.-i.T."/>
            <person name="Hayashi T."/>
            <person name="Toyoda A."/>
            <person name="Oliveira C."/>
            <person name="Osipova E."/>
            <person name="Leigh N.D."/>
            <person name="Simon A."/>
            <person name="Yun M.H."/>
        </authorList>
    </citation>
    <scope>NUCLEOTIDE SEQUENCE</scope>
    <source>
        <strain evidence="1">20211129_DDA</strain>
        <tissue evidence="1">Liver</tissue>
    </source>
</reference>
<protein>
    <submittedName>
        <fullName evidence="1">Uncharacterized protein</fullName>
    </submittedName>
</protein>
<dbReference type="AlphaFoldDB" id="A0AAV7R1C7"/>
<comment type="caution">
    <text evidence="1">The sequence shown here is derived from an EMBL/GenBank/DDBJ whole genome shotgun (WGS) entry which is preliminary data.</text>
</comment>
<gene>
    <name evidence="1" type="ORF">NDU88_012874</name>
</gene>
<keyword evidence="2" id="KW-1185">Reference proteome</keyword>
<organism evidence="1 2">
    <name type="scientific">Pleurodeles waltl</name>
    <name type="common">Iberian ribbed newt</name>
    <dbReference type="NCBI Taxonomy" id="8319"/>
    <lineage>
        <taxon>Eukaryota</taxon>
        <taxon>Metazoa</taxon>
        <taxon>Chordata</taxon>
        <taxon>Craniata</taxon>
        <taxon>Vertebrata</taxon>
        <taxon>Euteleostomi</taxon>
        <taxon>Amphibia</taxon>
        <taxon>Batrachia</taxon>
        <taxon>Caudata</taxon>
        <taxon>Salamandroidea</taxon>
        <taxon>Salamandridae</taxon>
        <taxon>Pleurodelinae</taxon>
        <taxon>Pleurodeles</taxon>
    </lineage>
</organism>
<evidence type="ECO:0000313" key="2">
    <source>
        <dbReference type="Proteomes" id="UP001066276"/>
    </source>
</evidence>
<name>A0AAV7R1C7_PLEWA</name>
<dbReference type="Proteomes" id="UP001066276">
    <property type="component" value="Chromosome 6"/>
</dbReference>
<proteinExistence type="predicted"/>
<sequence length="220" mass="23759">MQVSGLVAGGVRVCCRLYLSVLPRIEGHRVYGGLGVSVRCVSESYSVWRPQGPRVYGALKLGLVCLGVGVSQGRCVSASALRGGRSTAWAPWGTCGWVKSGAPGRCRDARWDAGMPWMDAAGRCRDARWDAGMPWMNAAVGCRDARWDAWMPWMDAAVGCRDARWDAWMPWMDAAGRCRDALWDAGFLWVTLECSDAAVSDPVSDRTTPVGGRGATGILS</sequence>
<evidence type="ECO:0000313" key="1">
    <source>
        <dbReference type="EMBL" id="KAJ1146609.1"/>
    </source>
</evidence>
<dbReference type="EMBL" id="JANPWB010000010">
    <property type="protein sequence ID" value="KAJ1146609.1"/>
    <property type="molecule type" value="Genomic_DNA"/>
</dbReference>
<accession>A0AAV7R1C7</accession>